<name>A0AAW1HWA3_POPJA</name>
<evidence type="ECO:0000313" key="1">
    <source>
        <dbReference type="EMBL" id="KAK9681012.1"/>
    </source>
</evidence>
<comment type="caution">
    <text evidence="1">The sequence shown here is derived from an EMBL/GenBank/DDBJ whole genome shotgun (WGS) entry which is preliminary data.</text>
</comment>
<dbReference type="Proteomes" id="UP001458880">
    <property type="component" value="Unassembled WGS sequence"/>
</dbReference>
<sequence>MSVTNDFDAVKAIFGTDEKPTDVYDHTLHQKGPVKAIFGTDEKPTDVYDHTLHQKGPSANQSVRLQKPFLEPTKSPQTCTIIHYTKKDPVLTKVLDYTKRGWPAKVTRTLKILLR</sequence>
<gene>
    <name evidence="1" type="ORF">QE152_g38642</name>
</gene>
<keyword evidence="2" id="KW-1185">Reference proteome</keyword>
<protein>
    <submittedName>
        <fullName evidence="1">Uncharacterized protein</fullName>
    </submittedName>
</protein>
<dbReference type="EMBL" id="JASPKY010000854">
    <property type="protein sequence ID" value="KAK9681012.1"/>
    <property type="molecule type" value="Genomic_DNA"/>
</dbReference>
<organism evidence="1 2">
    <name type="scientific">Popillia japonica</name>
    <name type="common">Japanese beetle</name>
    <dbReference type="NCBI Taxonomy" id="7064"/>
    <lineage>
        <taxon>Eukaryota</taxon>
        <taxon>Metazoa</taxon>
        <taxon>Ecdysozoa</taxon>
        <taxon>Arthropoda</taxon>
        <taxon>Hexapoda</taxon>
        <taxon>Insecta</taxon>
        <taxon>Pterygota</taxon>
        <taxon>Neoptera</taxon>
        <taxon>Endopterygota</taxon>
        <taxon>Coleoptera</taxon>
        <taxon>Polyphaga</taxon>
        <taxon>Scarabaeiformia</taxon>
        <taxon>Scarabaeidae</taxon>
        <taxon>Rutelinae</taxon>
        <taxon>Popillia</taxon>
    </lineage>
</organism>
<dbReference type="AlphaFoldDB" id="A0AAW1HWA3"/>
<accession>A0AAW1HWA3</accession>
<reference evidence="1 2" key="1">
    <citation type="journal article" date="2024" name="BMC Genomics">
        <title>De novo assembly and annotation of Popillia japonica's genome with initial clues to its potential as an invasive pest.</title>
        <authorList>
            <person name="Cucini C."/>
            <person name="Boschi S."/>
            <person name="Funari R."/>
            <person name="Cardaioli E."/>
            <person name="Iannotti N."/>
            <person name="Marturano G."/>
            <person name="Paoli F."/>
            <person name="Bruttini M."/>
            <person name="Carapelli A."/>
            <person name="Frati F."/>
            <person name="Nardi F."/>
        </authorList>
    </citation>
    <scope>NUCLEOTIDE SEQUENCE [LARGE SCALE GENOMIC DNA]</scope>
    <source>
        <strain evidence="1">DMR45628</strain>
    </source>
</reference>
<proteinExistence type="predicted"/>
<evidence type="ECO:0000313" key="2">
    <source>
        <dbReference type="Proteomes" id="UP001458880"/>
    </source>
</evidence>